<evidence type="ECO:0000313" key="2">
    <source>
        <dbReference type="EMBL" id="HJA04816.1"/>
    </source>
</evidence>
<evidence type="ECO:0000313" key="3">
    <source>
        <dbReference type="Proteomes" id="UP000824220"/>
    </source>
</evidence>
<reference evidence="2" key="2">
    <citation type="submission" date="2021-04" db="EMBL/GenBank/DDBJ databases">
        <authorList>
            <person name="Gilroy R."/>
        </authorList>
    </citation>
    <scope>NUCLEOTIDE SEQUENCE</scope>
    <source>
        <strain evidence="2">ChiHjej8B7-3636</strain>
    </source>
</reference>
<dbReference type="Proteomes" id="UP000824220">
    <property type="component" value="Unassembled WGS sequence"/>
</dbReference>
<proteinExistence type="predicted"/>
<comment type="caution">
    <text evidence="2">The sequence shown here is derived from an EMBL/GenBank/DDBJ whole genome shotgun (WGS) entry which is preliminary data.</text>
</comment>
<feature type="transmembrane region" description="Helical" evidence="1">
    <location>
        <begin position="101"/>
        <end position="122"/>
    </location>
</feature>
<feature type="transmembrane region" description="Helical" evidence="1">
    <location>
        <begin position="12"/>
        <end position="34"/>
    </location>
</feature>
<name>A0A9D2KHW8_9MICO</name>
<gene>
    <name evidence="2" type="ORF">H9800_08145</name>
</gene>
<sequence>MSALSPVRPRRGVGIVAFFASVSALILGAAGIWASGFALGRLVRFTDYPDLVHETEAQLWDTLSRAVVAVVILVAAWIVHALIALWGLVQGIVATAVNRGRAWGIAAIVIASIGWMILLAFMPEALLAGLIGNVPFVG</sequence>
<keyword evidence="1" id="KW-1133">Transmembrane helix</keyword>
<accession>A0A9D2KHW8</accession>
<evidence type="ECO:0000256" key="1">
    <source>
        <dbReference type="SAM" id="Phobius"/>
    </source>
</evidence>
<protein>
    <submittedName>
        <fullName evidence="2">Uncharacterized protein</fullName>
    </submittedName>
</protein>
<reference evidence="2" key="1">
    <citation type="journal article" date="2021" name="PeerJ">
        <title>Extensive microbial diversity within the chicken gut microbiome revealed by metagenomics and culture.</title>
        <authorList>
            <person name="Gilroy R."/>
            <person name="Ravi A."/>
            <person name="Getino M."/>
            <person name="Pursley I."/>
            <person name="Horton D.L."/>
            <person name="Alikhan N.F."/>
            <person name="Baker D."/>
            <person name="Gharbi K."/>
            <person name="Hall N."/>
            <person name="Watson M."/>
            <person name="Adriaenssens E.M."/>
            <person name="Foster-Nyarko E."/>
            <person name="Jarju S."/>
            <person name="Secka A."/>
            <person name="Antonio M."/>
            <person name="Oren A."/>
            <person name="Chaudhuri R.R."/>
            <person name="La Ragione R."/>
            <person name="Hildebrand F."/>
            <person name="Pallen M.J."/>
        </authorList>
    </citation>
    <scope>NUCLEOTIDE SEQUENCE</scope>
    <source>
        <strain evidence="2">ChiHjej8B7-3636</strain>
    </source>
</reference>
<keyword evidence="1" id="KW-0812">Transmembrane</keyword>
<feature type="transmembrane region" description="Helical" evidence="1">
    <location>
        <begin position="66"/>
        <end position="89"/>
    </location>
</feature>
<dbReference type="EMBL" id="DXAM01000114">
    <property type="protein sequence ID" value="HJA04816.1"/>
    <property type="molecule type" value="Genomic_DNA"/>
</dbReference>
<organism evidence="2 3">
    <name type="scientific">Candidatus Microbacterium stercoravium</name>
    <dbReference type="NCBI Taxonomy" id="2838697"/>
    <lineage>
        <taxon>Bacteria</taxon>
        <taxon>Bacillati</taxon>
        <taxon>Actinomycetota</taxon>
        <taxon>Actinomycetes</taxon>
        <taxon>Micrococcales</taxon>
        <taxon>Microbacteriaceae</taxon>
        <taxon>Microbacterium</taxon>
    </lineage>
</organism>
<keyword evidence="1" id="KW-0472">Membrane</keyword>
<dbReference type="AlphaFoldDB" id="A0A9D2KHW8"/>